<accession>A0ABZ1XZ63</accession>
<evidence type="ECO:0000256" key="1">
    <source>
        <dbReference type="ARBA" id="ARBA00004651"/>
    </source>
</evidence>
<feature type="region of interest" description="Disordered" evidence="6">
    <location>
        <begin position="325"/>
        <end position="348"/>
    </location>
</feature>
<evidence type="ECO:0000256" key="7">
    <source>
        <dbReference type="SAM" id="Phobius"/>
    </source>
</evidence>
<keyword evidence="4 7" id="KW-1133">Transmembrane helix</keyword>
<proteinExistence type="predicted"/>
<evidence type="ECO:0000256" key="5">
    <source>
        <dbReference type="ARBA" id="ARBA00023136"/>
    </source>
</evidence>
<keyword evidence="5 7" id="KW-0472">Membrane</keyword>
<feature type="transmembrane region" description="Helical" evidence="7">
    <location>
        <begin position="205"/>
        <end position="223"/>
    </location>
</feature>
<evidence type="ECO:0000256" key="4">
    <source>
        <dbReference type="ARBA" id="ARBA00022989"/>
    </source>
</evidence>
<dbReference type="InterPro" id="IPR010432">
    <property type="entry name" value="RDD"/>
</dbReference>
<protein>
    <submittedName>
        <fullName evidence="10">RDD family protein</fullName>
    </submittedName>
</protein>
<dbReference type="InterPro" id="IPR051791">
    <property type="entry name" value="Pra-immunoreactive"/>
</dbReference>
<dbReference type="Pfam" id="PF06271">
    <property type="entry name" value="RDD"/>
    <property type="match status" value="1"/>
</dbReference>
<dbReference type="Pfam" id="PF10708">
    <property type="entry name" value="DUF2510"/>
    <property type="match status" value="1"/>
</dbReference>
<evidence type="ECO:0000256" key="2">
    <source>
        <dbReference type="ARBA" id="ARBA00022475"/>
    </source>
</evidence>
<evidence type="ECO:0000256" key="3">
    <source>
        <dbReference type="ARBA" id="ARBA00022692"/>
    </source>
</evidence>
<sequence length="348" mass="38290">MSDRGTPDTSASEDPVPGYYPDPSIPGYVRYWNGRAWVPGTSREAPRGGGMFPQPPRPARPVPPRLSWAPPSQSPFASVERGERPAPIGRRGAARAVDALLKFLVVAGASAPFWLAALRHVRQGIDDAAASGRPTTVWLIDWTTGALWGAVVAVALVTGFLYEALPIARWGRTPGKWLFGLAVVDVETMTPPGSRRATRRYLTRFFLNVLIIGFLLSSLWPVADYPRRQGWHDKAARTWVVRRSAAPLDWKPLRTRVRRLISPVPRWYEWRARRPERIRTTEAAAKAEESQGSRTLDLVGLSDRPETVAAVGSIEAVLERVFQTLGPPPEGLSHDKEPVVHGGGGNAQ</sequence>
<dbReference type="RefSeq" id="WP_329404841.1">
    <property type="nucleotide sequence ID" value="NZ_CP109020.1"/>
</dbReference>
<geneLocation type="plasmid" evidence="10 11">
    <name>unnamed1</name>
</geneLocation>
<evidence type="ECO:0000313" key="11">
    <source>
        <dbReference type="Proteomes" id="UP001432060"/>
    </source>
</evidence>
<keyword evidence="11" id="KW-1185">Reference proteome</keyword>
<evidence type="ECO:0000256" key="6">
    <source>
        <dbReference type="SAM" id="MobiDB-lite"/>
    </source>
</evidence>
<feature type="transmembrane region" description="Helical" evidence="7">
    <location>
        <begin position="137"/>
        <end position="162"/>
    </location>
</feature>
<dbReference type="EMBL" id="CP109020">
    <property type="protein sequence ID" value="WUT87860.1"/>
    <property type="molecule type" value="Genomic_DNA"/>
</dbReference>
<evidence type="ECO:0000313" key="10">
    <source>
        <dbReference type="EMBL" id="WUT87860.1"/>
    </source>
</evidence>
<evidence type="ECO:0000259" key="8">
    <source>
        <dbReference type="Pfam" id="PF06271"/>
    </source>
</evidence>
<dbReference type="PANTHER" id="PTHR36115:SF4">
    <property type="entry name" value="MEMBRANE PROTEIN"/>
    <property type="match status" value="1"/>
</dbReference>
<keyword evidence="2" id="KW-1003">Cell membrane</keyword>
<name>A0ABZ1XZ63_9ACTN</name>
<feature type="transmembrane region" description="Helical" evidence="7">
    <location>
        <begin position="99"/>
        <end position="117"/>
    </location>
</feature>
<evidence type="ECO:0000259" key="9">
    <source>
        <dbReference type="Pfam" id="PF10708"/>
    </source>
</evidence>
<feature type="domain" description="RDD" evidence="8">
    <location>
        <begin position="86"/>
        <end position="236"/>
    </location>
</feature>
<reference evidence="10" key="1">
    <citation type="submission" date="2022-10" db="EMBL/GenBank/DDBJ databases">
        <title>The complete genomes of actinobacterial strains from the NBC collection.</title>
        <authorList>
            <person name="Joergensen T.S."/>
            <person name="Alvarez Arevalo M."/>
            <person name="Sterndorff E.B."/>
            <person name="Faurdal D."/>
            <person name="Vuksanovic O."/>
            <person name="Mourched A.-S."/>
            <person name="Charusanti P."/>
            <person name="Shaw S."/>
            <person name="Blin K."/>
            <person name="Weber T."/>
        </authorList>
    </citation>
    <scope>NUCLEOTIDE SEQUENCE</scope>
    <source>
        <strain evidence="10">NBC_00668</strain>
        <plasmid evidence="10">unnamed1</plasmid>
    </source>
</reference>
<feature type="compositionally biased region" description="Pro residues" evidence="6">
    <location>
        <begin position="53"/>
        <end position="64"/>
    </location>
</feature>
<dbReference type="InterPro" id="IPR018929">
    <property type="entry name" value="DUF2510"/>
</dbReference>
<keyword evidence="3 7" id="KW-0812">Transmembrane</keyword>
<comment type="subcellular location">
    <subcellularLocation>
        <location evidence="1">Cell membrane</location>
        <topology evidence="1">Multi-pass membrane protein</topology>
    </subcellularLocation>
</comment>
<gene>
    <name evidence="10" type="ORF">OG515_36960</name>
</gene>
<feature type="domain" description="DUF2510" evidence="9">
    <location>
        <begin position="17"/>
        <end position="47"/>
    </location>
</feature>
<dbReference type="Proteomes" id="UP001432060">
    <property type="component" value="Plasmid unnamed1"/>
</dbReference>
<feature type="region of interest" description="Disordered" evidence="6">
    <location>
        <begin position="1"/>
        <end position="25"/>
    </location>
</feature>
<organism evidence="10 11">
    <name type="scientific">Streptomyces melanogenes</name>
    <dbReference type="NCBI Taxonomy" id="67326"/>
    <lineage>
        <taxon>Bacteria</taxon>
        <taxon>Bacillati</taxon>
        <taxon>Actinomycetota</taxon>
        <taxon>Actinomycetes</taxon>
        <taxon>Kitasatosporales</taxon>
        <taxon>Streptomycetaceae</taxon>
        <taxon>Streptomyces</taxon>
    </lineage>
</organism>
<keyword evidence="10" id="KW-0614">Plasmid</keyword>
<feature type="region of interest" description="Disordered" evidence="6">
    <location>
        <begin position="40"/>
        <end position="86"/>
    </location>
</feature>
<dbReference type="PANTHER" id="PTHR36115">
    <property type="entry name" value="PROLINE-RICH ANTIGEN HOMOLOG-RELATED"/>
    <property type="match status" value="1"/>
</dbReference>